<dbReference type="Proteomes" id="UP000219947">
    <property type="component" value="Unassembled WGS sequence"/>
</dbReference>
<dbReference type="EMBL" id="PDEV01000005">
    <property type="protein sequence ID" value="PEN15595.1"/>
    <property type="molecule type" value="Genomic_DNA"/>
</dbReference>
<accession>A0A2A8D3Q0</accession>
<comment type="similarity">
    <text evidence="1">Belongs to the arylamine N-acetyltransferase family.</text>
</comment>
<dbReference type="Pfam" id="PF00797">
    <property type="entry name" value="Acetyltransf_2"/>
    <property type="match status" value="1"/>
</dbReference>
<reference evidence="2" key="1">
    <citation type="submission" date="2017-10" db="EMBL/GenBank/DDBJ databases">
        <title>Kefir isolates.</title>
        <authorList>
            <person name="Kim Y."/>
            <person name="Blasche S."/>
        </authorList>
    </citation>
    <scope>NUCLEOTIDE SEQUENCE [LARGE SCALE GENOMIC DNA]</scope>
    <source>
        <strain evidence="2">OG2-2</strain>
    </source>
</reference>
<evidence type="ECO:0000313" key="2">
    <source>
        <dbReference type="EMBL" id="PEN15595.1"/>
    </source>
</evidence>
<dbReference type="InterPro" id="IPR001447">
    <property type="entry name" value="Arylamine_N-AcTrfase"/>
</dbReference>
<dbReference type="SUPFAM" id="SSF54001">
    <property type="entry name" value="Cysteine proteinases"/>
    <property type="match status" value="1"/>
</dbReference>
<dbReference type="InterPro" id="IPR038765">
    <property type="entry name" value="Papain-like_cys_pep_sf"/>
</dbReference>
<name>A0A2A8D3Q0_9MICC</name>
<organism evidence="2 3">
    <name type="scientific">Rothia dentocariosa</name>
    <dbReference type="NCBI Taxonomy" id="2047"/>
    <lineage>
        <taxon>Bacteria</taxon>
        <taxon>Bacillati</taxon>
        <taxon>Actinomycetota</taxon>
        <taxon>Actinomycetes</taxon>
        <taxon>Micrococcales</taxon>
        <taxon>Micrococcaceae</taxon>
        <taxon>Rothia</taxon>
    </lineage>
</organism>
<gene>
    <name evidence="2" type="ORF">CRM92_09955</name>
</gene>
<dbReference type="GO" id="GO:0016407">
    <property type="term" value="F:acetyltransferase activity"/>
    <property type="evidence" value="ECO:0007669"/>
    <property type="project" value="InterPro"/>
</dbReference>
<dbReference type="InterPro" id="IPR053710">
    <property type="entry name" value="Arylamine_NAT_domain_sf"/>
</dbReference>
<proteinExistence type="inferred from homology"/>
<comment type="caution">
    <text evidence="2">The sequence shown here is derived from an EMBL/GenBank/DDBJ whole genome shotgun (WGS) entry which is preliminary data.</text>
</comment>
<dbReference type="AlphaFoldDB" id="A0A2A8D3Q0"/>
<evidence type="ECO:0000256" key="1">
    <source>
        <dbReference type="ARBA" id="ARBA00006547"/>
    </source>
</evidence>
<protein>
    <recommendedName>
        <fullName evidence="4">Arylamine N-acetyltransferase</fullName>
    </recommendedName>
</protein>
<sequence length="91" mass="10271">MEYLTYSHPPYFNTGYAQRVLVPGDEKNLKTPKCAYTLSIALGQSVSHDSDSIFYKLVLQRRGGYCYELNLLLLDALMLLGYPARPLTGHV</sequence>
<dbReference type="Gene3D" id="3.30.2140.20">
    <property type="match status" value="1"/>
</dbReference>
<keyword evidence="3" id="KW-1185">Reference proteome</keyword>
<evidence type="ECO:0008006" key="4">
    <source>
        <dbReference type="Google" id="ProtNLM"/>
    </source>
</evidence>
<evidence type="ECO:0000313" key="3">
    <source>
        <dbReference type="Proteomes" id="UP000219947"/>
    </source>
</evidence>